<dbReference type="AlphaFoldDB" id="A0A5B7JEZ1"/>
<evidence type="ECO:0000313" key="2">
    <source>
        <dbReference type="EMBL" id="MPC92953.1"/>
    </source>
</evidence>
<proteinExistence type="predicted"/>
<dbReference type="Proteomes" id="UP000324222">
    <property type="component" value="Unassembled WGS sequence"/>
</dbReference>
<evidence type="ECO:0000313" key="3">
    <source>
        <dbReference type="Proteomes" id="UP000324222"/>
    </source>
</evidence>
<evidence type="ECO:0000256" key="1">
    <source>
        <dbReference type="SAM" id="Phobius"/>
    </source>
</evidence>
<keyword evidence="1" id="KW-0812">Transmembrane</keyword>
<sequence>MANGSSHPRKMCGKDCAYLGSLSVPVGVCPSCPRVNAPQALLLTGPSCSFALVSATRMQGVAVVMVAACRRAGQRSSGLLFIFWGLMVVCGLPQLKDIIAELHLHPHLQDSLQVGVSAR</sequence>
<keyword evidence="1" id="KW-0472">Membrane</keyword>
<name>A0A5B7JEZ1_PORTR</name>
<feature type="transmembrane region" description="Helical" evidence="1">
    <location>
        <begin position="78"/>
        <end position="95"/>
    </location>
</feature>
<organism evidence="2 3">
    <name type="scientific">Portunus trituberculatus</name>
    <name type="common">Swimming crab</name>
    <name type="synonym">Neptunus trituberculatus</name>
    <dbReference type="NCBI Taxonomy" id="210409"/>
    <lineage>
        <taxon>Eukaryota</taxon>
        <taxon>Metazoa</taxon>
        <taxon>Ecdysozoa</taxon>
        <taxon>Arthropoda</taxon>
        <taxon>Crustacea</taxon>
        <taxon>Multicrustacea</taxon>
        <taxon>Malacostraca</taxon>
        <taxon>Eumalacostraca</taxon>
        <taxon>Eucarida</taxon>
        <taxon>Decapoda</taxon>
        <taxon>Pleocyemata</taxon>
        <taxon>Brachyura</taxon>
        <taxon>Eubrachyura</taxon>
        <taxon>Portunoidea</taxon>
        <taxon>Portunidae</taxon>
        <taxon>Portuninae</taxon>
        <taxon>Portunus</taxon>
    </lineage>
</organism>
<reference evidence="2 3" key="1">
    <citation type="submission" date="2019-05" db="EMBL/GenBank/DDBJ databases">
        <title>Another draft genome of Portunus trituberculatus and its Hox gene families provides insights of decapod evolution.</title>
        <authorList>
            <person name="Jeong J.-H."/>
            <person name="Song I."/>
            <person name="Kim S."/>
            <person name="Choi T."/>
            <person name="Kim D."/>
            <person name="Ryu S."/>
            <person name="Kim W."/>
        </authorList>
    </citation>
    <scope>NUCLEOTIDE SEQUENCE [LARGE SCALE GENOMIC DNA]</scope>
    <source>
        <tissue evidence="2">Muscle</tissue>
    </source>
</reference>
<keyword evidence="3" id="KW-1185">Reference proteome</keyword>
<accession>A0A5B7JEZ1</accession>
<comment type="caution">
    <text evidence="2">The sequence shown here is derived from an EMBL/GenBank/DDBJ whole genome shotgun (WGS) entry which is preliminary data.</text>
</comment>
<protein>
    <submittedName>
        <fullName evidence="2">Uncharacterized protein</fullName>
    </submittedName>
</protein>
<dbReference type="EMBL" id="VSRR010093123">
    <property type="protein sequence ID" value="MPC92953.1"/>
    <property type="molecule type" value="Genomic_DNA"/>
</dbReference>
<gene>
    <name evidence="2" type="ORF">E2C01_088068</name>
</gene>
<keyword evidence="1" id="KW-1133">Transmembrane helix</keyword>